<dbReference type="EMBL" id="AP025628">
    <property type="protein sequence ID" value="BDG59747.1"/>
    <property type="molecule type" value="Genomic_DNA"/>
</dbReference>
<gene>
    <name evidence="2" type="ORF">caldi_08370</name>
</gene>
<evidence type="ECO:0000256" key="1">
    <source>
        <dbReference type="SAM" id="MobiDB-lite"/>
    </source>
</evidence>
<dbReference type="Proteomes" id="UP001163687">
    <property type="component" value="Chromosome"/>
</dbReference>
<sequence length="123" mass="12068">MARATLGFSVRISDLKGMVAPPESTVREGAGVGAAAGSCGREGTARPASPILPPAPAPARASAALRPPAAAPTAPLPPPVQAGEPLSSRAGGLRGTAIEEPGLADRAGEDGQDEARTECGAPR</sequence>
<name>A0AA35CIK6_9FIRM</name>
<feature type="compositionally biased region" description="Low complexity" evidence="1">
    <location>
        <begin position="58"/>
        <end position="73"/>
    </location>
</feature>
<keyword evidence="3" id="KW-1185">Reference proteome</keyword>
<dbReference type="KEGG" id="cmic:caldi_08370"/>
<protein>
    <submittedName>
        <fullName evidence="2">Uncharacterized protein</fullName>
    </submittedName>
</protein>
<reference evidence="2" key="1">
    <citation type="submission" date="2022-03" db="EMBL/GenBank/DDBJ databases">
        <title>Complete genome sequence of Caldinitratiruptor microaerophilus.</title>
        <authorList>
            <person name="Mukaiyama R."/>
            <person name="Nishiyama T."/>
            <person name="Ueda K."/>
        </authorList>
    </citation>
    <scope>NUCLEOTIDE SEQUENCE</scope>
    <source>
        <strain evidence="2">JCM 16183</strain>
    </source>
</reference>
<dbReference type="AlphaFoldDB" id="A0AA35CIK6"/>
<evidence type="ECO:0000313" key="2">
    <source>
        <dbReference type="EMBL" id="BDG59747.1"/>
    </source>
</evidence>
<proteinExistence type="predicted"/>
<evidence type="ECO:0000313" key="3">
    <source>
        <dbReference type="Proteomes" id="UP001163687"/>
    </source>
</evidence>
<feature type="region of interest" description="Disordered" evidence="1">
    <location>
        <begin position="21"/>
        <end position="123"/>
    </location>
</feature>
<organism evidence="2 3">
    <name type="scientific">Caldinitratiruptor microaerophilus</name>
    <dbReference type="NCBI Taxonomy" id="671077"/>
    <lineage>
        <taxon>Bacteria</taxon>
        <taxon>Bacillati</taxon>
        <taxon>Bacillota</taxon>
        <taxon>Clostridia</taxon>
        <taxon>Eubacteriales</taxon>
        <taxon>Symbiobacteriaceae</taxon>
        <taxon>Caldinitratiruptor</taxon>
    </lineage>
</organism>
<feature type="compositionally biased region" description="Basic and acidic residues" evidence="1">
    <location>
        <begin position="106"/>
        <end position="117"/>
    </location>
</feature>
<accession>A0AA35CIK6</accession>